<reference evidence="1" key="1">
    <citation type="journal article" date="2023" name="Plant J.">
        <title>Genome sequences and population genomics provide insights into the demographic history, inbreeding, and mutation load of two 'living fossil' tree species of Dipteronia.</title>
        <authorList>
            <person name="Feng Y."/>
            <person name="Comes H.P."/>
            <person name="Chen J."/>
            <person name="Zhu S."/>
            <person name="Lu R."/>
            <person name="Zhang X."/>
            <person name="Li P."/>
            <person name="Qiu J."/>
            <person name="Olsen K.M."/>
            <person name="Qiu Y."/>
        </authorList>
    </citation>
    <scope>NUCLEOTIDE SEQUENCE</scope>
    <source>
        <strain evidence="1">KIB01</strain>
    </source>
</reference>
<sequence length="211" mass="24092">MRCVTSVSYSFLVNRVVCGFLKPSRGLRQGDLLAETERTGDVSGFRCSSGGLKISHMFFADDSMFFSQASKRDCCVFRQVLDWYALASRQLINFQKLALCVNGRFSRQRAVMLARIVGVQLVECHERYLGIPSFTGRNKRAFFANIRDRVWDKLKGWQEKLFSTGGKEVLLKTVIQAIPTYSMSLFKLPLNLVSDIQRLCARFWWGSSTDN</sequence>
<evidence type="ECO:0000313" key="2">
    <source>
        <dbReference type="Proteomes" id="UP001280121"/>
    </source>
</evidence>
<comment type="caution">
    <text evidence="1">The sequence shown here is derived from an EMBL/GenBank/DDBJ whole genome shotgun (WGS) entry which is preliminary data.</text>
</comment>
<organism evidence="1 2">
    <name type="scientific">Dipteronia dyeriana</name>
    <dbReference type="NCBI Taxonomy" id="168575"/>
    <lineage>
        <taxon>Eukaryota</taxon>
        <taxon>Viridiplantae</taxon>
        <taxon>Streptophyta</taxon>
        <taxon>Embryophyta</taxon>
        <taxon>Tracheophyta</taxon>
        <taxon>Spermatophyta</taxon>
        <taxon>Magnoliopsida</taxon>
        <taxon>eudicotyledons</taxon>
        <taxon>Gunneridae</taxon>
        <taxon>Pentapetalae</taxon>
        <taxon>rosids</taxon>
        <taxon>malvids</taxon>
        <taxon>Sapindales</taxon>
        <taxon>Sapindaceae</taxon>
        <taxon>Hippocastanoideae</taxon>
        <taxon>Acereae</taxon>
        <taxon>Dipteronia</taxon>
    </lineage>
</organism>
<dbReference type="Proteomes" id="UP001280121">
    <property type="component" value="Unassembled WGS sequence"/>
</dbReference>
<dbReference type="EMBL" id="JANJYI010000005">
    <property type="protein sequence ID" value="KAK2649467.1"/>
    <property type="molecule type" value="Genomic_DNA"/>
</dbReference>
<protein>
    <recommendedName>
        <fullName evidence="3">Reverse transcriptase</fullName>
    </recommendedName>
</protein>
<proteinExistence type="predicted"/>
<accession>A0AAD9U8M3</accession>
<keyword evidence="2" id="KW-1185">Reference proteome</keyword>
<dbReference type="PANTHER" id="PTHR33116:SF86">
    <property type="entry name" value="REVERSE TRANSCRIPTASE DOMAIN-CONTAINING PROTEIN"/>
    <property type="match status" value="1"/>
</dbReference>
<dbReference type="AlphaFoldDB" id="A0AAD9U8M3"/>
<name>A0AAD9U8M3_9ROSI</name>
<dbReference type="PANTHER" id="PTHR33116">
    <property type="entry name" value="REVERSE TRANSCRIPTASE ZINC-BINDING DOMAIN-CONTAINING PROTEIN-RELATED-RELATED"/>
    <property type="match status" value="1"/>
</dbReference>
<evidence type="ECO:0000313" key="1">
    <source>
        <dbReference type="EMBL" id="KAK2649467.1"/>
    </source>
</evidence>
<gene>
    <name evidence="1" type="ORF">Ddye_016956</name>
</gene>
<evidence type="ECO:0008006" key="3">
    <source>
        <dbReference type="Google" id="ProtNLM"/>
    </source>
</evidence>